<sequence>MAISSWLCHNSTKNMLVKVVHPGGHVELHDRPVLAAEIMLRNPRCIVAYPHVFKQPWAILAPDTTLTLGQKYYVVPVGTIRKLQRLSFKHSPSAPVEKNGSAETHKDMKHSGDDGEGVNKDGDARRKVSKDKCFMCLITRIKTKGNGEDSSEGTGSSSSSFASSETKGLTRKRTNYFTRGSAAPNRCATIDQWQPNLEIISEE</sequence>
<keyword evidence="2" id="KW-1185">Reference proteome</keyword>
<evidence type="ECO:0000313" key="1">
    <source>
        <dbReference type="EMBL" id="KAJ0076201.1"/>
    </source>
</evidence>
<dbReference type="Proteomes" id="UP001164250">
    <property type="component" value="Chromosome 15"/>
</dbReference>
<reference evidence="2" key="1">
    <citation type="journal article" date="2023" name="G3 (Bethesda)">
        <title>Genome assembly and association tests identify interacting loci associated with vigor, precocity, and sex in interspecific pistachio rootstocks.</title>
        <authorList>
            <person name="Palmer W."/>
            <person name="Jacygrad E."/>
            <person name="Sagayaradj S."/>
            <person name="Cavanaugh K."/>
            <person name="Han R."/>
            <person name="Bertier L."/>
            <person name="Beede B."/>
            <person name="Kafkas S."/>
            <person name="Golino D."/>
            <person name="Preece J."/>
            <person name="Michelmore R."/>
        </authorList>
    </citation>
    <scope>NUCLEOTIDE SEQUENCE [LARGE SCALE GENOMIC DNA]</scope>
</reference>
<protein>
    <submittedName>
        <fullName evidence="1">Uncharacterized protein</fullName>
    </submittedName>
</protein>
<gene>
    <name evidence="1" type="ORF">Patl1_34685</name>
</gene>
<name>A0ACC0ZW32_9ROSI</name>
<dbReference type="EMBL" id="CM047910">
    <property type="protein sequence ID" value="KAJ0076201.1"/>
    <property type="molecule type" value="Genomic_DNA"/>
</dbReference>
<comment type="caution">
    <text evidence="1">The sequence shown here is derived from an EMBL/GenBank/DDBJ whole genome shotgun (WGS) entry which is preliminary data.</text>
</comment>
<organism evidence="1 2">
    <name type="scientific">Pistacia atlantica</name>
    <dbReference type="NCBI Taxonomy" id="434234"/>
    <lineage>
        <taxon>Eukaryota</taxon>
        <taxon>Viridiplantae</taxon>
        <taxon>Streptophyta</taxon>
        <taxon>Embryophyta</taxon>
        <taxon>Tracheophyta</taxon>
        <taxon>Spermatophyta</taxon>
        <taxon>Magnoliopsida</taxon>
        <taxon>eudicotyledons</taxon>
        <taxon>Gunneridae</taxon>
        <taxon>Pentapetalae</taxon>
        <taxon>rosids</taxon>
        <taxon>malvids</taxon>
        <taxon>Sapindales</taxon>
        <taxon>Anacardiaceae</taxon>
        <taxon>Pistacia</taxon>
    </lineage>
</organism>
<proteinExistence type="predicted"/>
<evidence type="ECO:0000313" key="2">
    <source>
        <dbReference type="Proteomes" id="UP001164250"/>
    </source>
</evidence>
<accession>A0ACC0ZW32</accession>